<name>A0ABS0IK04_9BACT</name>
<dbReference type="Pfam" id="PF01757">
    <property type="entry name" value="Acyl_transf_3"/>
    <property type="match status" value="1"/>
</dbReference>
<feature type="domain" description="Acyltransferase 3" evidence="2">
    <location>
        <begin position="25"/>
        <end position="291"/>
    </location>
</feature>
<evidence type="ECO:0000313" key="3">
    <source>
        <dbReference type="EMBL" id="MBF9238705.1"/>
    </source>
</evidence>
<feature type="transmembrane region" description="Helical" evidence="1">
    <location>
        <begin position="153"/>
        <end position="181"/>
    </location>
</feature>
<proteinExistence type="predicted"/>
<evidence type="ECO:0000256" key="1">
    <source>
        <dbReference type="SAM" id="Phobius"/>
    </source>
</evidence>
<evidence type="ECO:0000259" key="2">
    <source>
        <dbReference type="Pfam" id="PF01757"/>
    </source>
</evidence>
<dbReference type="Proteomes" id="UP000597617">
    <property type="component" value="Unassembled WGS sequence"/>
</dbReference>
<keyword evidence="1" id="KW-0812">Transmembrane</keyword>
<feature type="transmembrane region" description="Helical" evidence="1">
    <location>
        <begin position="100"/>
        <end position="116"/>
    </location>
</feature>
<sequence>MSIALLIESANIQKAEVKPRIQQKLQMLRGVTSLVIVWSHAGMRGYVDPIYHLYGFFVPVGTMRPFLFFMLSGYMLGLTNKNPLANFNEIKSFVKKRCKRLYPVYFLAVLFSFLIAKESNLFWSLIGHLLFLQNIATDVIIENTPIWSMNFEIVFYISFIIISFLSIRPLYVIVAALVALTVLLFPSNVHPNLIRYSLGLIYFAMGILCADIKFREYVHPTSFCISLLILLFCYQRLEVYQFIFNKLHIPNLDVTTQGFKFFIVLQFVPYCILILSTFNNKIHAWHKYLVAVIYVPPLGRSFYLLYSGNLDLGMKISIALFLTSVLLLVFPFRFSFTRIKMGLSFLGGISYGTYLVHLPIWYLFIRFTPFSGTLYTALIRLIIYLCVVIASAYFLEKRYQKWAVKLVERS</sequence>
<dbReference type="InterPro" id="IPR002656">
    <property type="entry name" value="Acyl_transf_3_dom"/>
</dbReference>
<dbReference type="EMBL" id="JADQDQ010000007">
    <property type="protein sequence ID" value="MBF9238705.1"/>
    <property type="molecule type" value="Genomic_DNA"/>
</dbReference>
<dbReference type="PANTHER" id="PTHR23028">
    <property type="entry name" value="ACETYLTRANSFERASE"/>
    <property type="match status" value="1"/>
</dbReference>
<feature type="transmembrane region" description="Helical" evidence="1">
    <location>
        <begin position="193"/>
        <end position="210"/>
    </location>
</feature>
<feature type="transmembrane region" description="Helical" evidence="1">
    <location>
        <begin position="217"/>
        <end position="237"/>
    </location>
</feature>
<feature type="transmembrane region" description="Helical" evidence="1">
    <location>
        <begin position="342"/>
        <end position="365"/>
    </location>
</feature>
<feature type="transmembrane region" description="Helical" evidence="1">
    <location>
        <begin position="377"/>
        <end position="395"/>
    </location>
</feature>
<dbReference type="GO" id="GO:0016746">
    <property type="term" value="F:acyltransferase activity"/>
    <property type="evidence" value="ECO:0007669"/>
    <property type="project" value="UniProtKB-KW"/>
</dbReference>
<protein>
    <submittedName>
        <fullName evidence="3">Acyltransferase</fullName>
    </submittedName>
</protein>
<keyword evidence="3" id="KW-0808">Transferase</keyword>
<dbReference type="InterPro" id="IPR050879">
    <property type="entry name" value="Acyltransferase_3"/>
</dbReference>
<evidence type="ECO:0000313" key="4">
    <source>
        <dbReference type="Proteomes" id="UP000597617"/>
    </source>
</evidence>
<keyword evidence="4" id="KW-1185">Reference proteome</keyword>
<feature type="transmembrane region" description="Helical" evidence="1">
    <location>
        <begin position="257"/>
        <end position="276"/>
    </location>
</feature>
<feature type="transmembrane region" description="Helical" evidence="1">
    <location>
        <begin position="312"/>
        <end position="330"/>
    </location>
</feature>
<dbReference type="RefSeq" id="WP_196283086.1">
    <property type="nucleotide sequence ID" value="NZ_JADQDQ010000007.1"/>
</dbReference>
<comment type="caution">
    <text evidence="3">The sequence shown here is derived from an EMBL/GenBank/DDBJ whole genome shotgun (WGS) entry which is preliminary data.</text>
</comment>
<keyword evidence="1" id="KW-0472">Membrane</keyword>
<accession>A0ABS0IK04</accession>
<feature type="transmembrane region" description="Helical" evidence="1">
    <location>
        <begin position="53"/>
        <end position="79"/>
    </location>
</feature>
<reference evidence="3 4" key="1">
    <citation type="submission" date="2020-11" db="EMBL/GenBank/DDBJ databases">
        <authorList>
            <person name="Kim M.K."/>
        </authorList>
    </citation>
    <scope>NUCLEOTIDE SEQUENCE [LARGE SCALE GENOMIC DNA]</scope>
    <source>
        <strain evidence="3 4">BT683</strain>
    </source>
</reference>
<feature type="transmembrane region" description="Helical" evidence="1">
    <location>
        <begin position="288"/>
        <end position="306"/>
    </location>
</feature>
<keyword evidence="1" id="KW-1133">Transmembrane helix</keyword>
<keyword evidence="3" id="KW-0012">Acyltransferase</keyword>
<organism evidence="3 4">
    <name type="scientific">Hymenobacter jeongseonensis</name>
    <dbReference type="NCBI Taxonomy" id="2791027"/>
    <lineage>
        <taxon>Bacteria</taxon>
        <taxon>Pseudomonadati</taxon>
        <taxon>Bacteroidota</taxon>
        <taxon>Cytophagia</taxon>
        <taxon>Cytophagales</taxon>
        <taxon>Hymenobacteraceae</taxon>
        <taxon>Hymenobacter</taxon>
    </lineage>
</organism>
<gene>
    <name evidence="3" type="ORF">I2I05_14970</name>
</gene>